<gene>
    <name evidence="5" type="ORF">FVR03_06165</name>
</gene>
<keyword evidence="1" id="KW-0677">Repeat</keyword>
<name>A0A5C8KAU8_9BACT</name>
<evidence type="ECO:0000256" key="1">
    <source>
        <dbReference type="ARBA" id="ARBA00022737"/>
    </source>
</evidence>
<organism evidence="5 6">
    <name type="scientific">Pontibacter qinzhouensis</name>
    <dbReference type="NCBI Taxonomy" id="2603253"/>
    <lineage>
        <taxon>Bacteria</taxon>
        <taxon>Pseudomonadati</taxon>
        <taxon>Bacteroidota</taxon>
        <taxon>Cytophagia</taxon>
        <taxon>Cytophagales</taxon>
        <taxon>Hymenobacteraceae</taxon>
        <taxon>Pontibacter</taxon>
    </lineage>
</organism>
<dbReference type="Gene3D" id="2.60.40.10">
    <property type="entry name" value="Immunoglobulins"/>
    <property type="match status" value="4"/>
</dbReference>
<accession>A0A5C8KAU8</accession>
<dbReference type="GO" id="GO:0000209">
    <property type="term" value="P:protein polyubiquitination"/>
    <property type="evidence" value="ECO:0007669"/>
    <property type="project" value="TreeGrafter"/>
</dbReference>
<dbReference type="Gene3D" id="2.40.10.500">
    <property type="match status" value="1"/>
</dbReference>
<protein>
    <submittedName>
        <fullName evidence="5">6-bladed beta-propeller</fullName>
    </submittedName>
</protein>
<sequence length="1488" mass="163399">MKVVFILLLSLLAVTLSHAQSLEYRHKYTIDSNPSFSNRGMAMDNDDNFYIIDDIKVLKIKSGKVISEFYVDRKQYSNHSDTNGSPLYIAVDDDQRTYLYNRAKNQIYKYDRNGQFLSAIPNSGTGSNDFPSCHLMLFDNNFNLNILYNRQLYVYNKQGKFLRKITLADPFEQAFSSNITLSFDKRNYIYLSETKRDHSSNSQFELITILNTTGDIVQQFDKDEVRKGSLGYFSHSRIDNNGDLYLTGLADLTSVFTASGQLKSKHNVRIKNESPFTRSHSSIFFDSKNNMYLGYSRMIRMFDTNRQFVQQWGDLISPTRLMFDKDQNLFTLNLENSKVVKYNPAKQEVLAMGGSGAGIVNPQTMTVDDAGNVYILDVENRKFNIKKFDKFGNKLGTLSGIEGSYDANANGHISAGLAVDTDGNMYVTNYNSNTLIKYSAQGKILFKIASVGKEQGQLWKPLDVCLDPVGNVFIADINGNRIQKFSSSGVFLQQFGTFRTNEFDQVRYASISSDAYGHILVAAHNGSINVYDGRGKVVASLPHKASNIALSHDGKTIASSINLMDMISIYETDYSFQYNIITGKLYYDKNNDCVLDPSEDGLANIILKAEPGPYFTITDELGNYSFQVDKGHYTIIPSVENKGENQTKFFCKPEAKEIQFSSYGNTYSGNNIGTELKASPYLSVSVSSDRRRRCFPGTTTVTYSNTGFAPAKDAKVYLQLPEYVVLKSANKPYTRLGDGTYAFEAGTIAAGKNGSITIQDSVICGDESIRGLTVCTRAWITPVNQPTGGKATTSVTGVCNYATGHIRFVIRNIGQKAMPAKNSYRIYQDGQLATVEDYQLAAGDSMVLQIPANGKTIRLEADQPDGNGDNTLASATVEACREVAARMAVSKNFVNTFPTDDEEAEVAEECLPIIDSYDPNDKLVTPVGLTEQNYTATGANLKYKIRFQNTGTDVAYRVVVVDTLSQHLDLATLQMGTISHNYTFSVSGKGQPVLTWTFHNIMLPDSTSNEPGSHGYIQFSIQPKVDLPEKTAIENFADIFFDYNSPIRTNLTINRIYDLPQEIKEQNRIVADDVIMTPTIANFSPATGKFGTEVTVTGTKFSEDLRHNKVYFNGVLAEVVAGDAQNLKVRVPAGASTGTLKILTENGGTSSTLLFMVYQPPVISSVLPAQGTVGAEVTLTGNYLTEDLLEQVMLGAILCDVKRQTQNQLVVTIPAGAVTGNFKVLTKGGEHVSMQPFRVWHTPGITATDTAMQRVGGKVRIKGLNFAPEVIYNTVQFGNIQAEVLQASEQVLQVRVPQGAQSGQLSVTTPGGTAVRPFAIIPAPQLTEVLPASASVGTEVELKGIHFAAIGKADTILFNNLKAAVITSSATSYTVRVPRGAETGKVIVAGSGGRAEASFVVEPLTPQEAITLYPNPGSGRFTLDFLKADFDIFSLQVFDARGKLVQAEQLSSGQADKLEVDLTSHAGGIYLMRIYTARGIIVKQVVLL</sequence>
<feature type="repeat" description="NHL" evidence="2">
    <location>
        <begin position="445"/>
        <end position="488"/>
    </location>
</feature>
<keyword evidence="3" id="KW-0732">Signal</keyword>
<dbReference type="InterPro" id="IPR047589">
    <property type="entry name" value="DUF11_rpt"/>
</dbReference>
<dbReference type="SUPFAM" id="SSF117074">
    <property type="entry name" value="Hypothetical protein PA1324"/>
    <property type="match status" value="1"/>
</dbReference>
<dbReference type="Pfam" id="PF24595">
    <property type="entry name" value="DUF7619"/>
    <property type="match status" value="1"/>
</dbReference>
<feature type="domain" description="IPT/TIG" evidence="4">
    <location>
        <begin position="1160"/>
        <end position="1240"/>
    </location>
</feature>
<dbReference type="PANTHER" id="PTHR24104">
    <property type="entry name" value="E3 UBIQUITIN-PROTEIN LIGASE NHLRC1-RELATED"/>
    <property type="match status" value="1"/>
</dbReference>
<feature type="chain" id="PRO_5023137706" evidence="3">
    <location>
        <begin position="20"/>
        <end position="1488"/>
    </location>
</feature>
<feature type="domain" description="IPT/TIG" evidence="4">
    <location>
        <begin position="1323"/>
        <end position="1407"/>
    </location>
</feature>
<dbReference type="PANTHER" id="PTHR24104:SF48">
    <property type="entry name" value="PROTEIN WECH"/>
    <property type="match status" value="1"/>
</dbReference>
<dbReference type="SUPFAM" id="SSF101898">
    <property type="entry name" value="NHL repeat"/>
    <property type="match status" value="2"/>
</dbReference>
<dbReference type="GO" id="GO:0061630">
    <property type="term" value="F:ubiquitin protein ligase activity"/>
    <property type="evidence" value="ECO:0007669"/>
    <property type="project" value="TreeGrafter"/>
</dbReference>
<dbReference type="SUPFAM" id="SSF81296">
    <property type="entry name" value="E set domains"/>
    <property type="match status" value="4"/>
</dbReference>
<dbReference type="SMART" id="SM00429">
    <property type="entry name" value="IPT"/>
    <property type="match status" value="3"/>
</dbReference>
<dbReference type="PROSITE" id="PS51125">
    <property type="entry name" value="NHL"/>
    <property type="match status" value="1"/>
</dbReference>
<dbReference type="NCBIfam" id="TIGR04183">
    <property type="entry name" value="Por_Secre_tail"/>
    <property type="match status" value="1"/>
</dbReference>
<dbReference type="Pfam" id="PF01833">
    <property type="entry name" value="TIG"/>
    <property type="match status" value="2"/>
</dbReference>
<dbReference type="InterPro" id="IPR050952">
    <property type="entry name" value="TRIM-NHL_E3_ligases"/>
</dbReference>
<evidence type="ECO:0000256" key="2">
    <source>
        <dbReference type="PROSITE-ProRule" id="PRU00504"/>
    </source>
</evidence>
<dbReference type="Gene3D" id="2.120.10.30">
    <property type="entry name" value="TolB, C-terminal domain"/>
    <property type="match status" value="2"/>
</dbReference>
<feature type="signal peptide" evidence="3">
    <location>
        <begin position="1"/>
        <end position="19"/>
    </location>
</feature>
<dbReference type="InterPro" id="IPR055353">
    <property type="entry name" value="DUF7619"/>
</dbReference>
<comment type="caution">
    <text evidence="5">The sequence shown here is derived from an EMBL/GenBank/DDBJ whole genome shotgun (WGS) entry which is preliminary data.</text>
</comment>
<dbReference type="NCBIfam" id="TIGR01451">
    <property type="entry name" value="B_ant_repeat"/>
    <property type="match status" value="1"/>
</dbReference>
<dbReference type="InterPro" id="IPR026444">
    <property type="entry name" value="Secre_tail"/>
</dbReference>
<feature type="domain" description="IPT/TIG" evidence="4">
    <location>
        <begin position="1077"/>
        <end position="1156"/>
    </location>
</feature>
<dbReference type="Proteomes" id="UP000321926">
    <property type="component" value="Unassembled WGS sequence"/>
</dbReference>
<dbReference type="InterPro" id="IPR014756">
    <property type="entry name" value="Ig_E-set"/>
</dbReference>
<evidence type="ECO:0000313" key="6">
    <source>
        <dbReference type="Proteomes" id="UP000321926"/>
    </source>
</evidence>
<reference evidence="5 6" key="1">
    <citation type="submission" date="2019-08" db="EMBL/GenBank/DDBJ databases">
        <authorList>
            <person name="Shi S."/>
        </authorList>
    </citation>
    <scope>NUCLEOTIDE SEQUENCE [LARGE SCALE GENOMIC DNA]</scope>
    <source>
        <strain evidence="5 6">GY10130</strain>
    </source>
</reference>
<dbReference type="InterPro" id="IPR002909">
    <property type="entry name" value="IPT_dom"/>
</dbReference>
<dbReference type="InterPro" id="IPR011042">
    <property type="entry name" value="6-blade_b-propeller_TolB-like"/>
</dbReference>
<dbReference type="Pfam" id="PF17170">
    <property type="entry name" value="DUF5128"/>
    <property type="match status" value="1"/>
</dbReference>
<dbReference type="GO" id="GO:0043161">
    <property type="term" value="P:proteasome-mediated ubiquitin-dependent protein catabolic process"/>
    <property type="evidence" value="ECO:0007669"/>
    <property type="project" value="TreeGrafter"/>
</dbReference>
<dbReference type="CDD" id="cd05819">
    <property type="entry name" value="NHL"/>
    <property type="match status" value="1"/>
</dbReference>
<dbReference type="Pfam" id="PF18962">
    <property type="entry name" value="Por_Secre_tail"/>
    <property type="match status" value="1"/>
</dbReference>
<dbReference type="InterPro" id="IPR001258">
    <property type="entry name" value="NHL_repeat"/>
</dbReference>
<evidence type="ECO:0000259" key="4">
    <source>
        <dbReference type="SMART" id="SM00429"/>
    </source>
</evidence>
<dbReference type="OrthoDB" id="1524003at2"/>
<dbReference type="EMBL" id="VRTY01000016">
    <property type="protein sequence ID" value="TXK49674.1"/>
    <property type="molecule type" value="Genomic_DNA"/>
</dbReference>
<evidence type="ECO:0000256" key="3">
    <source>
        <dbReference type="SAM" id="SignalP"/>
    </source>
</evidence>
<dbReference type="InterPro" id="IPR013783">
    <property type="entry name" value="Ig-like_fold"/>
</dbReference>
<proteinExistence type="predicted"/>
<keyword evidence="6" id="KW-1185">Reference proteome</keyword>
<evidence type="ECO:0000313" key="5">
    <source>
        <dbReference type="EMBL" id="TXK49674.1"/>
    </source>
</evidence>
<dbReference type="CDD" id="cd00102">
    <property type="entry name" value="IPT"/>
    <property type="match status" value="1"/>
</dbReference>